<dbReference type="Proteomes" id="UP000636479">
    <property type="component" value="Unassembled WGS sequence"/>
</dbReference>
<comment type="subcellular location">
    <subcellularLocation>
        <location evidence="1">Cytoplasmic vesicle</location>
        <location evidence="1">COPII-coated vesicle membrane</location>
        <topology evidence="1">Peripheral membrane protein</topology>
        <orientation evidence="1">Cytoplasmic side</orientation>
    </subcellularLocation>
    <subcellularLocation>
        <location evidence="2">Endoplasmic reticulum membrane</location>
        <topology evidence="2">Peripheral membrane protein</topology>
        <orientation evidence="2">Cytoplasmic side</orientation>
    </subcellularLocation>
</comment>
<feature type="compositionally biased region" description="Low complexity" evidence="16">
    <location>
        <begin position="1165"/>
        <end position="1177"/>
    </location>
</feature>
<feature type="compositionally biased region" description="Pro residues" evidence="16">
    <location>
        <begin position="1178"/>
        <end position="1195"/>
    </location>
</feature>
<keyword evidence="12" id="KW-0472">Membrane</keyword>
<feature type="compositionally biased region" description="Low complexity" evidence="16">
    <location>
        <begin position="973"/>
        <end position="984"/>
    </location>
</feature>
<dbReference type="GO" id="GO:0015031">
    <property type="term" value="P:protein transport"/>
    <property type="evidence" value="ECO:0007669"/>
    <property type="project" value="UniProtKB-KW"/>
</dbReference>
<dbReference type="GeneID" id="59343543"/>
<feature type="compositionally biased region" description="Pro residues" evidence="16">
    <location>
        <begin position="1213"/>
        <end position="1260"/>
    </location>
</feature>
<dbReference type="Gene3D" id="1.20.940.10">
    <property type="entry name" value="Functional domain of the splicing factor Prp18"/>
    <property type="match status" value="1"/>
</dbReference>
<comment type="caution">
    <text evidence="18">The sequence shown here is derived from an EMBL/GenBank/DDBJ whole genome shotgun (WGS) entry which is preliminary data.</text>
</comment>
<dbReference type="PROSITE" id="PS50294">
    <property type="entry name" value="WD_REPEATS_REGION"/>
    <property type="match status" value="1"/>
</dbReference>
<name>A0A8H6SWA2_9AGAR</name>
<dbReference type="Gene3D" id="1.25.40.1030">
    <property type="match status" value="1"/>
</dbReference>
<evidence type="ECO:0000256" key="3">
    <source>
        <dbReference type="ARBA" id="ARBA00009358"/>
    </source>
</evidence>
<feature type="compositionally biased region" description="Polar residues" evidence="16">
    <location>
        <begin position="555"/>
        <end position="565"/>
    </location>
</feature>
<sequence length="1370" mass="144771">MKLKEIHRTSTLAWSPSASLPLLATGTVAGALDESFSDESQLEIWAPDFLDKNEFELGAAGQRGPKGVVKDTARFNRLAWGGVDATRSRGVIAAGLENGELALWDPAKILAGADDALILRNSTHTGPIRGLDFNPIQTSLLASGAVSGEVYIWDLNSPAKPYTPTPGARSTKLDEMTAVAWNRQVQYVLAGASSTGNTVVWDLRGKREVVALAYGAGGAGGMSDIKWHPDNATRLVTSLEDDQSPIIMLWDLRNARAPEKILTGHEKGILSLSWCAQDADLLLSCGKDNRTLCWNPQTGDALGELPRAQNWAFQVDWCPRNPDLLAAAFFDGTIGIHSLQGTNESVADSAAQVAAHAASGADIFDLQPGGTATSSAGTLSLSQPPKWFRRSVSASFGFGGKLVSVANLPGASGKHQSGSVHLRTVHVEQDVVDRAQGLREALDKDKAAVADWAHEQSIDGDGWKALLSLFKTDSREELITLLGFEKAEVERKVREAVDSLALTTSDGDATMKEEELISTREAVVSFAETDDGSEKAPSEVSAATSVSVSETAPTISESESTTTVPSLFGEENAADGGDAGGSDFFSTVVPHTNYQLDSSVAATVGSRPSSVASEPTKGAGSFSIYPASASSTDRLITQALVLGDFDSAVSLCLASARYADAILLAVRGGPALLRRTQEAYFASTLSQQGGNGGSGRVLQAVVNSDLGDVVRNADVNEWKEVFVVLCTFAGREKGEFESLVEELGGRLEGQGKLVAEDGEEADGKAWRKNATLAYLAAGKLERLIGIWDEELAEDETNLLETGVGTSYSARARALQAFIEKVTVFRSATTYVDGDLQATTEESDKTYKLSALYERYYEYAAVLAAQGLVDEAVRFLELTPAPYGTEAVKAHRERLVKATSKAQAQTPAPAVVNARPTAGTAPRPPYGGFNSVPSQPVVPAPPGPYAPPVQQNTAYPPAYNPPAPSGPYAPPPTTNAYNPPQANAYNPPPPVNNGRGGYTPLQTTGPSYGQVQGVTAYNNNGNVNPLPPRTNSLANLAPPPPPAPPKRDAGGWNDAPTVIPSSRSTPVGTKPSAITAPFANMPPASPGFGGPVSPYLSQQQPIPPPPRPGSRTGPLTMGSARPPSTTQLPPPPSRIMSPPQGPPRLPTPSQYAPPPSRGPAPIDNNGPYGRPPGQQYPPQGQPQPAPSGPYAPPPQQTQPAGPYAPPQQVQQQQPQPPSGPYAPPPGAQSRAPPGPPGQGPPAQAPPRAPPPPKGPPPPKYPPGDRSHIPEDSLPAYQVISSQLEQLKQTIPPQQKRLAEDLERRINPLFDALNCETLSPPVVEQLLVLVRAMENHDRQAALAIHVDLLTRGSQTDDIGLWMSGVKQLIMRL</sequence>
<dbReference type="GO" id="GO:0030127">
    <property type="term" value="C:COPII vesicle coat"/>
    <property type="evidence" value="ECO:0007669"/>
    <property type="project" value="TreeGrafter"/>
</dbReference>
<evidence type="ECO:0000256" key="8">
    <source>
        <dbReference type="ARBA" id="ARBA00022737"/>
    </source>
</evidence>
<keyword evidence="19" id="KW-1185">Reference proteome</keyword>
<dbReference type="FunFam" id="2.130.10.10:FF:000193">
    <property type="entry name" value="Protein transport protein SEC31, putative"/>
    <property type="match status" value="1"/>
</dbReference>
<keyword evidence="13" id="KW-0968">Cytoplasmic vesicle</keyword>
<evidence type="ECO:0000256" key="16">
    <source>
        <dbReference type="SAM" id="MobiDB-lite"/>
    </source>
</evidence>
<dbReference type="SMART" id="SM00320">
    <property type="entry name" value="WD40"/>
    <property type="match status" value="5"/>
</dbReference>
<dbReference type="Pfam" id="PF07304">
    <property type="entry name" value="SRA1"/>
    <property type="match status" value="1"/>
</dbReference>
<dbReference type="InterPro" id="IPR036322">
    <property type="entry name" value="WD40_repeat_dom_sf"/>
</dbReference>
<feature type="domain" description="SRA1/Sec31" evidence="17">
    <location>
        <begin position="1238"/>
        <end position="1368"/>
    </location>
</feature>
<evidence type="ECO:0000259" key="17">
    <source>
        <dbReference type="Pfam" id="PF07304"/>
    </source>
</evidence>
<evidence type="ECO:0000256" key="9">
    <source>
        <dbReference type="ARBA" id="ARBA00022824"/>
    </source>
</evidence>
<evidence type="ECO:0000256" key="12">
    <source>
        <dbReference type="ARBA" id="ARBA00023136"/>
    </source>
</evidence>
<keyword evidence="8" id="KW-0677">Repeat</keyword>
<feature type="region of interest" description="Disordered" evidence="16">
    <location>
        <begin position="528"/>
        <end position="573"/>
    </location>
</feature>
<evidence type="ECO:0000256" key="13">
    <source>
        <dbReference type="ARBA" id="ARBA00023329"/>
    </source>
</evidence>
<dbReference type="GO" id="GO:0005198">
    <property type="term" value="F:structural molecule activity"/>
    <property type="evidence" value="ECO:0007669"/>
    <property type="project" value="TreeGrafter"/>
</dbReference>
<dbReference type="InterPro" id="IPR015943">
    <property type="entry name" value="WD40/YVTN_repeat-like_dom_sf"/>
</dbReference>
<keyword evidence="7 15" id="KW-0853">WD repeat</keyword>
<dbReference type="OrthoDB" id="542917at2759"/>
<evidence type="ECO:0000256" key="14">
    <source>
        <dbReference type="ARBA" id="ARBA00025471"/>
    </source>
</evidence>
<feature type="repeat" description="WD" evidence="15">
    <location>
        <begin position="121"/>
        <end position="163"/>
    </location>
</feature>
<keyword evidence="9" id="KW-0256">Endoplasmic reticulum</keyword>
<evidence type="ECO:0000256" key="15">
    <source>
        <dbReference type="PROSITE-ProRule" id="PRU00221"/>
    </source>
</evidence>
<feature type="compositionally biased region" description="Pro residues" evidence="16">
    <location>
        <begin position="1127"/>
        <end position="1157"/>
    </location>
</feature>
<evidence type="ECO:0000313" key="19">
    <source>
        <dbReference type="Proteomes" id="UP000636479"/>
    </source>
</evidence>
<dbReference type="GO" id="GO:0070971">
    <property type="term" value="C:endoplasmic reticulum exit site"/>
    <property type="evidence" value="ECO:0007669"/>
    <property type="project" value="TreeGrafter"/>
</dbReference>
<evidence type="ECO:0000256" key="5">
    <source>
        <dbReference type="ARBA" id="ARBA00021236"/>
    </source>
</evidence>
<proteinExistence type="inferred from homology"/>
<feature type="compositionally biased region" description="Low complexity" evidence="16">
    <location>
        <begin position="913"/>
        <end position="934"/>
    </location>
</feature>
<feature type="region of interest" description="Disordered" evidence="16">
    <location>
        <begin position="897"/>
        <end position="1269"/>
    </location>
</feature>
<comment type="function">
    <text evidence="14">Component of the coat protein complex II (COPII) which promotes the formation of transport vesicles from the endoplasmic reticulum (ER). The coat has two main functions, the physical deformation of the endoplasmic reticulum membrane into vesicles and the selection of cargo molecules.</text>
</comment>
<accession>A0A8H6SWA2</accession>
<dbReference type="EMBL" id="JACAZF010000004">
    <property type="protein sequence ID" value="KAF7306300.1"/>
    <property type="molecule type" value="Genomic_DNA"/>
</dbReference>
<dbReference type="PROSITE" id="PS50082">
    <property type="entry name" value="WD_REPEATS_2"/>
    <property type="match status" value="2"/>
</dbReference>
<evidence type="ECO:0000256" key="1">
    <source>
        <dbReference type="ARBA" id="ARBA00004299"/>
    </source>
</evidence>
<dbReference type="GO" id="GO:0005789">
    <property type="term" value="C:endoplasmic reticulum membrane"/>
    <property type="evidence" value="ECO:0007669"/>
    <property type="project" value="UniProtKB-SubCell"/>
</dbReference>
<keyword evidence="10" id="KW-0931">ER-Golgi transport</keyword>
<feature type="compositionally biased region" description="Low complexity" evidence="16">
    <location>
        <begin position="1196"/>
        <end position="1212"/>
    </location>
</feature>
<feature type="compositionally biased region" description="Low complexity" evidence="16">
    <location>
        <begin position="947"/>
        <end position="956"/>
    </location>
</feature>
<dbReference type="PANTHER" id="PTHR13923">
    <property type="entry name" value="SEC31-RELATED PROTEIN"/>
    <property type="match status" value="1"/>
</dbReference>
<evidence type="ECO:0000256" key="11">
    <source>
        <dbReference type="ARBA" id="ARBA00022927"/>
    </source>
</evidence>
<feature type="repeat" description="WD" evidence="15">
    <location>
        <begin position="262"/>
        <end position="304"/>
    </location>
</feature>
<dbReference type="GO" id="GO:0090110">
    <property type="term" value="P:COPII-coated vesicle cargo loading"/>
    <property type="evidence" value="ECO:0007669"/>
    <property type="project" value="TreeGrafter"/>
</dbReference>
<evidence type="ECO:0000256" key="2">
    <source>
        <dbReference type="ARBA" id="ARBA00004397"/>
    </source>
</evidence>
<feature type="compositionally biased region" description="Pro residues" evidence="16">
    <location>
        <begin position="935"/>
        <end position="946"/>
    </location>
</feature>
<dbReference type="GO" id="GO:0007029">
    <property type="term" value="P:endoplasmic reticulum organization"/>
    <property type="evidence" value="ECO:0007669"/>
    <property type="project" value="TreeGrafter"/>
</dbReference>
<dbReference type="InterPro" id="IPR009917">
    <property type="entry name" value="SRA1/Sec31"/>
</dbReference>
<dbReference type="Pfam" id="PF00400">
    <property type="entry name" value="WD40"/>
    <property type="match status" value="2"/>
</dbReference>
<evidence type="ECO:0000256" key="4">
    <source>
        <dbReference type="ARBA" id="ARBA00013507"/>
    </source>
</evidence>
<dbReference type="InterPro" id="IPR040251">
    <property type="entry name" value="SEC31-like"/>
</dbReference>
<gene>
    <name evidence="18" type="ORF">MIND_00421000</name>
</gene>
<feature type="compositionally biased region" description="Low complexity" evidence="16">
    <location>
        <begin position="538"/>
        <end position="554"/>
    </location>
</feature>
<protein>
    <recommendedName>
        <fullName evidence="5">Protein transport protein SEC31</fullName>
    </recommendedName>
    <alternativeName>
        <fullName evidence="4">Protein transport protein sec31</fullName>
    </alternativeName>
</protein>
<feature type="compositionally biased region" description="Polar residues" evidence="16">
    <location>
        <begin position="999"/>
        <end position="1033"/>
    </location>
</feature>
<dbReference type="InterPro" id="IPR001680">
    <property type="entry name" value="WD40_rpt"/>
</dbReference>
<evidence type="ECO:0000256" key="6">
    <source>
        <dbReference type="ARBA" id="ARBA00022448"/>
    </source>
</evidence>
<evidence type="ECO:0000256" key="10">
    <source>
        <dbReference type="ARBA" id="ARBA00022892"/>
    </source>
</evidence>
<feature type="compositionally biased region" description="Pro residues" evidence="16">
    <location>
        <begin position="957"/>
        <end position="972"/>
    </location>
</feature>
<dbReference type="RefSeq" id="XP_037221319.1">
    <property type="nucleotide sequence ID" value="XM_037361027.1"/>
</dbReference>
<evidence type="ECO:0000256" key="7">
    <source>
        <dbReference type="ARBA" id="ARBA00022574"/>
    </source>
</evidence>
<organism evidence="18 19">
    <name type="scientific">Mycena indigotica</name>
    <dbReference type="NCBI Taxonomy" id="2126181"/>
    <lineage>
        <taxon>Eukaryota</taxon>
        <taxon>Fungi</taxon>
        <taxon>Dikarya</taxon>
        <taxon>Basidiomycota</taxon>
        <taxon>Agaricomycotina</taxon>
        <taxon>Agaricomycetes</taxon>
        <taxon>Agaricomycetidae</taxon>
        <taxon>Agaricales</taxon>
        <taxon>Marasmiineae</taxon>
        <taxon>Mycenaceae</taxon>
        <taxon>Mycena</taxon>
    </lineage>
</organism>
<feature type="compositionally biased region" description="Low complexity" evidence="16">
    <location>
        <begin position="1108"/>
        <end position="1126"/>
    </location>
</feature>
<dbReference type="PANTHER" id="PTHR13923:SF11">
    <property type="entry name" value="SECRETORY 31, ISOFORM D"/>
    <property type="match status" value="1"/>
</dbReference>
<reference evidence="18" key="1">
    <citation type="submission" date="2020-05" db="EMBL/GenBank/DDBJ databases">
        <title>Mycena genomes resolve the evolution of fungal bioluminescence.</title>
        <authorList>
            <person name="Tsai I.J."/>
        </authorList>
    </citation>
    <scope>NUCLEOTIDE SEQUENCE</scope>
    <source>
        <strain evidence="18">171206Taipei</strain>
    </source>
</reference>
<evidence type="ECO:0000313" key="18">
    <source>
        <dbReference type="EMBL" id="KAF7306300.1"/>
    </source>
</evidence>
<keyword evidence="6" id="KW-0813">Transport</keyword>
<comment type="similarity">
    <text evidence="3">Belongs to the WD repeat SEC31 family.</text>
</comment>
<dbReference type="SUPFAM" id="SSF50978">
    <property type="entry name" value="WD40 repeat-like"/>
    <property type="match status" value="1"/>
</dbReference>
<keyword evidence="11" id="KW-0653">Protein transport</keyword>
<dbReference type="Gene3D" id="2.130.10.10">
    <property type="entry name" value="YVTN repeat-like/Quinoprotein amine dehydrogenase"/>
    <property type="match status" value="1"/>
</dbReference>